<dbReference type="AlphaFoldDB" id="A0AA96L0J7"/>
<dbReference type="EMBL" id="CP134853">
    <property type="protein sequence ID" value="WNL27979.1"/>
    <property type="molecule type" value="Genomic_DNA"/>
</dbReference>
<dbReference type="EMBL" id="CP134855">
    <property type="protein sequence ID" value="WNL31226.1"/>
    <property type="molecule type" value="Genomic_DNA"/>
</dbReference>
<gene>
    <name evidence="3" type="ORF">RJG58_06960</name>
    <name evidence="4" type="ORF">RMP69_06960</name>
    <name evidence="1" type="ORF">RMQ65_01135</name>
    <name evidence="2" type="ORF">RMQ67_06960</name>
</gene>
<name>A0AA96L0J7_9BACT</name>
<proteinExistence type="predicted"/>
<sequence>MFEYEKESVRSVILWQYETATRYKGIIETIEKSYNKLQADFWEKWYKDVFNIDTANDFGLYIWSLILKTPIQFDFETSSKTAFGFGTERKNFSSPSNFGNRNGGFVNFTTEQKRLIIKCRYFQISTRPTIDNINAFLKENFWKDDNRVFVLDTFDMEWITYYFFYQPDAFMNFLLNEANILPRPAGVGVKILIFSKKAFGFGQYRNNFAPPSNFGKIE</sequence>
<protein>
    <submittedName>
        <fullName evidence="3">DUF2612 domain-containing protein</fullName>
    </submittedName>
</protein>
<accession>A0AA96L0J7</accession>
<organism evidence="3">
    <name type="scientific">Arcobacter sp. AZ-2023</name>
    <dbReference type="NCBI Taxonomy" id="3074453"/>
    <lineage>
        <taxon>Bacteria</taxon>
        <taxon>Pseudomonadati</taxon>
        <taxon>Campylobacterota</taxon>
        <taxon>Epsilonproteobacteria</taxon>
        <taxon>Campylobacterales</taxon>
        <taxon>Arcobacteraceae</taxon>
        <taxon>Arcobacter</taxon>
    </lineage>
</organism>
<reference evidence="3" key="1">
    <citation type="submission" date="2023-09" db="EMBL/GenBank/DDBJ databases">
        <title>Arcobacter tbilisiensis sp. nov. isolated from chicken meat in Tbilisi, Georgia.</title>
        <authorList>
            <person name="Matthias R."/>
            <person name="Zautner A.E."/>
        </authorList>
    </citation>
    <scope>NUCLEOTIDE SEQUENCE</scope>
    <source>
        <strain evidence="3">LEO 101</strain>
        <strain evidence="1">LEO 49</strain>
        <strain evidence="4">LEO 50</strain>
        <strain evidence="2">LEO 53</strain>
    </source>
</reference>
<evidence type="ECO:0000313" key="2">
    <source>
        <dbReference type="EMBL" id="WNL31226.1"/>
    </source>
</evidence>
<dbReference type="EMBL" id="CP135131">
    <property type="protein sequence ID" value="WNP39468.1"/>
    <property type="molecule type" value="Genomic_DNA"/>
</dbReference>
<evidence type="ECO:0000313" key="4">
    <source>
        <dbReference type="EMBL" id="WNP39468.1"/>
    </source>
</evidence>
<dbReference type="EMBL" id="CP135130">
    <property type="protein sequence ID" value="WNP37376.1"/>
    <property type="molecule type" value="Genomic_DNA"/>
</dbReference>
<evidence type="ECO:0000313" key="3">
    <source>
        <dbReference type="EMBL" id="WNP37376.1"/>
    </source>
</evidence>
<dbReference type="InterPro" id="IPR021283">
    <property type="entry name" value="Phage_Wedge1"/>
</dbReference>
<dbReference type="Pfam" id="PF11041">
    <property type="entry name" value="Phage_Wedge1"/>
    <property type="match status" value="1"/>
</dbReference>
<evidence type="ECO:0000313" key="1">
    <source>
        <dbReference type="EMBL" id="WNL27979.1"/>
    </source>
</evidence>